<sequence>MTLPLGFGQSNQSNDPEITAVLERLYELDPTGDRVATVIRDTFDQLYDGQRSGRWNYSQLHKTEKTHMGTLIEINLHREFNFEDGDATDYRIAGIQIDCKYSMSFGQWSLPPEVIGHLALVISASDDKATWSAGIVRVDESLMNLGRNRDRKGTLSVQGRRGISTLWPEHGRLAPNLFLELEESKRDKIFGARSAKGSSHGQARTCELFRQVQGRIIRRAELATVAQQDDFMKRARGNGGARSILRPEGILVLGHQENDPVIADQLGLPVPKKGEFIAVRVKPATPGAQTATASIASSYWTIAEKNDPVHEAPSIPRKRAQEAIEDLRGSYLAT</sequence>
<dbReference type="SUPFAM" id="SSF52980">
    <property type="entry name" value="Restriction endonuclease-like"/>
    <property type="match status" value="1"/>
</dbReference>
<dbReference type="CDD" id="cd22338">
    <property type="entry name" value="NaeI-like"/>
    <property type="match status" value="1"/>
</dbReference>
<dbReference type="InterPro" id="IPR037057">
    <property type="entry name" value="DNA_rep_MutH/T2_RE_sf"/>
</dbReference>
<protein>
    <recommendedName>
        <fullName evidence="4">Type II restriction enzyme NaeI domain-containing protein</fullName>
    </recommendedName>
</protein>
<keyword evidence="3" id="KW-0378">Hydrolase</keyword>
<evidence type="ECO:0000259" key="4">
    <source>
        <dbReference type="Pfam" id="PF09126"/>
    </source>
</evidence>
<reference evidence="5 6" key="1">
    <citation type="submission" date="2021-05" db="EMBL/GenBank/DDBJ databases">
        <title>Kineosporia and Streptomyces sp. nov. two new marine actinobacteria isolated from Coral.</title>
        <authorList>
            <person name="Buangrab K."/>
            <person name="Sutthacheep M."/>
            <person name="Yeemin T."/>
            <person name="Harunari E."/>
            <person name="Igarashi Y."/>
            <person name="Kanchanasin P."/>
            <person name="Tanasupawat S."/>
            <person name="Phongsopitanun W."/>
        </authorList>
    </citation>
    <scope>NUCLEOTIDE SEQUENCE [LARGE SCALE GENOMIC DNA]</scope>
    <source>
        <strain evidence="5 6">J2-2</strain>
    </source>
</reference>
<dbReference type="RefSeq" id="WP_214157067.1">
    <property type="nucleotide sequence ID" value="NZ_JAHBAY010000007.1"/>
</dbReference>
<evidence type="ECO:0000256" key="3">
    <source>
        <dbReference type="ARBA" id="ARBA00022801"/>
    </source>
</evidence>
<dbReference type="InterPro" id="IPR015210">
    <property type="entry name" value="NaeI"/>
</dbReference>
<evidence type="ECO:0000313" key="5">
    <source>
        <dbReference type="EMBL" id="MBT0770765.1"/>
    </source>
</evidence>
<comment type="caution">
    <text evidence="5">The sequence shown here is derived from an EMBL/GenBank/DDBJ whole genome shotgun (WGS) entry which is preliminary data.</text>
</comment>
<organism evidence="5 6">
    <name type="scientific">Kineosporia corallincola</name>
    <dbReference type="NCBI Taxonomy" id="2835133"/>
    <lineage>
        <taxon>Bacteria</taxon>
        <taxon>Bacillati</taxon>
        <taxon>Actinomycetota</taxon>
        <taxon>Actinomycetes</taxon>
        <taxon>Kineosporiales</taxon>
        <taxon>Kineosporiaceae</taxon>
        <taxon>Kineosporia</taxon>
    </lineage>
</organism>
<evidence type="ECO:0000256" key="2">
    <source>
        <dbReference type="ARBA" id="ARBA00022759"/>
    </source>
</evidence>
<gene>
    <name evidence="5" type="ORF">KIH74_17615</name>
</gene>
<accession>A0ABS5TI60</accession>
<feature type="domain" description="Type II restriction enzyme NaeI" evidence="4">
    <location>
        <begin position="21"/>
        <end position="310"/>
    </location>
</feature>
<keyword evidence="1" id="KW-0540">Nuclease</keyword>
<name>A0ABS5TI60_9ACTN</name>
<evidence type="ECO:0000313" key="6">
    <source>
        <dbReference type="Proteomes" id="UP001197247"/>
    </source>
</evidence>
<keyword evidence="2" id="KW-0255">Endonuclease</keyword>
<dbReference type="EMBL" id="JAHBAY010000007">
    <property type="protein sequence ID" value="MBT0770765.1"/>
    <property type="molecule type" value="Genomic_DNA"/>
</dbReference>
<dbReference type="InterPro" id="IPR036388">
    <property type="entry name" value="WH-like_DNA-bd_sf"/>
</dbReference>
<keyword evidence="6" id="KW-1185">Reference proteome</keyword>
<dbReference type="Gene3D" id="1.10.10.10">
    <property type="entry name" value="Winged helix-like DNA-binding domain superfamily/Winged helix DNA-binding domain"/>
    <property type="match status" value="1"/>
</dbReference>
<dbReference type="Gene3D" id="3.40.600.10">
    <property type="entry name" value="DNA mismatch repair MutH/Restriction endonuclease, type II"/>
    <property type="match status" value="1"/>
</dbReference>
<proteinExistence type="predicted"/>
<dbReference type="Pfam" id="PF09126">
    <property type="entry name" value="NaeI"/>
    <property type="match status" value="1"/>
</dbReference>
<evidence type="ECO:0000256" key="1">
    <source>
        <dbReference type="ARBA" id="ARBA00022722"/>
    </source>
</evidence>
<dbReference type="InterPro" id="IPR011335">
    <property type="entry name" value="Restrct_endonuc-II-like"/>
</dbReference>
<dbReference type="Proteomes" id="UP001197247">
    <property type="component" value="Unassembled WGS sequence"/>
</dbReference>